<name>A0ABV2C990_9BURK</name>
<gene>
    <name evidence="7" type="ORF">ABXL37_15605</name>
</gene>
<evidence type="ECO:0000313" key="7">
    <source>
        <dbReference type="EMBL" id="MET1475683.1"/>
    </source>
</evidence>
<keyword evidence="4" id="KW-0548">Nucleotidyltransferase</keyword>
<evidence type="ECO:0000313" key="8">
    <source>
        <dbReference type="Proteomes" id="UP001548587"/>
    </source>
</evidence>
<keyword evidence="3" id="KW-0808">Transferase</keyword>
<proteinExistence type="predicted"/>
<organism evidence="7 8">
    <name type="scientific">Burkholderia sola</name>
    <dbReference type="NCBI Taxonomy" id="2843302"/>
    <lineage>
        <taxon>Bacteria</taxon>
        <taxon>Pseudomonadati</taxon>
        <taxon>Pseudomonadota</taxon>
        <taxon>Betaproteobacteria</taxon>
        <taxon>Burkholderiales</taxon>
        <taxon>Burkholderiaceae</taxon>
        <taxon>Burkholderia</taxon>
        <taxon>Burkholderia cepacia complex</taxon>
    </lineage>
</organism>
<evidence type="ECO:0000256" key="3">
    <source>
        <dbReference type="ARBA" id="ARBA00022679"/>
    </source>
</evidence>
<dbReference type="EC" id="2.7.7.6" evidence="1"/>
<feature type="domain" description="RNA polymerase Rpb2" evidence="6">
    <location>
        <begin position="49"/>
        <end position="87"/>
    </location>
</feature>
<evidence type="ECO:0000256" key="2">
    <source>
        <dbReference type="ARBA" id="ARBA00022478"/>
    </source>
</evidence>
<dbReference type="InterPro" id="IPR007645">
    <property type="entry name" value="RNA_pol_Rpb2_3"/>
</dbReference>
<dbReference type="Pfam" id="PF04565">
    <property type="entry name" value="RNA_pol_Rpb2_3"/>
    <property type="match status" value="1"/>
</dbReference>
<evidence type="ECO:0000256" key="1">
    <source>
        <dbReference type="ARBA" id="ARBA00012418"/>
    </source>
</evidence>
<comment type="caution">
    <text evidence="7">The sequence shown here is derived from an EMBL/GenBank/DDBJ whole genome shotgun (WGS) entry which is preliminary data.</text>
</comment>
<keyword evidence="2" id="KW-0240">DNA-directed RNA polymerase</keyword>
<sequence>MIKLLELSGMRHIFHCRSIRSCPTAFAFTGYRRRRDGLRVDETRISARLAHEKCIVSMRAIHPGYGFQLAWLSTPDGPACGLRPSMAFR</sequence>
<protein>
    <recommendedName>
        <fullName evidence="1">DNA-directed RNA polymerase</fullName>
        <ecNumber evidence="1">2.7.7.6</ecNumber>
    </recommendedName>
</protein>
<dbReference type="Proteomes" id="UP001548587">
    <property type="component" value="Unassembled WGS sequence"/>
</dbReference>
<accession>A0ABV2C990</accession>
<dbReference type="RefSeq" id="WP_104013253.1">
    <property type="nucleotide sequence ID" value="NZ_JBEWCH010000008.1"/>
</dbReference>
<evidence type="ECO:0000256" key="5">
    <source>
        <dbReference type="ARBA" id="ARBA00023163"/>
    </source>
</evidence>
<keyword evidence="8" id="KW-1185">Reference proteome</keyword>
<keyword evidence="5" id="KW-0804">Transcription</keyword>
<evidence type="ECO:0000259" key="6">
    <source>
        <dbReference type="Pfam" id="PF04565"/>
    </source>
</evidence>
<reference evidence="7 8" key="1">
    <citation type="submission" date="2024-06" db="EMBL/GenBank/DDBJ databases">
        <title>Burkholderia sola in Mexico.</title>
        <authorList>
            <person name="Estrada P."/>
        </authorList>
    </citation>
    <scope>NUCLEOTIDE SEQUENCE [LARGE SCALE GENOMIC DNA]</scope>
    <source>
        <strain evidence="7 8">CpTa8-5</strain>
    </source>
</reference>
<evidence type="ECO:0000256" key="4">
    <source>
        <dbReference type="ARBA" id="ARBA00022695"/>
    </source>
</evidence>
<dbReference type="EMBL" id="JBEWCH010000008">
    <property type="protein sequence ID" value="MET1475683.1"/>
    <property type="molecule type" value="Genomic_DNA"/>
</dbReference>